<dbReference type="PANTHER" id="PTHR35908">
    <property type="entry name" value="HYPOTHETICAL FUSION PROTEIN"/>
    <property type="match status" value="1"/>
</dbReference>
<dbReference type="SUPFAM" id="SSF54593">
    <property type="entry name" value="Glyoxalase/Bleomycin resistance protein/Dihydroxybiphenyl dioxygenase"/>
    <property type="match status" value="1"/>
</dbReference>
<feature type="domain" description="Glyoxalase-like" evidence="6">
    <location>
        <begin position="99"/>
        <end position="208"/>
    </location>
</feature>
<sequence length="216" mass="23790">MTASVDERHWRVLLRTLRATFTSDSYLLLVEFAGAVTELAQELHHHPELHLRWGRVTVTTTSHDARGLTERDVELAERVSVIAEEMGLVPTAPRMSVQEVAIDALDIAAVWPFWAAVLGYDAHVEEADGELDVELVDPDGLGPAYWFQQMDAPRPQRNRIHLDVSVGHDEAEPRIAAALEAGGRLVSDAAAPAFWVLADPEGNEACVCTWQGRPTA</sequence>
<evidence type="ECO:0000256" key="2">
    <source>
        <dbReference type="ARBA" id="ARBA00006472"/>
    </source>
</evidence>
<evidence type="ECO:0000256" key="4">
    <source>
        <dbReference type="ARBA" id="ARBA00021735"/>
    </source>
</evidence>
<dbReference type="Proteomes" id="UP000313849">
    <property type="component" value="Unassembled WGS sequence"/>
</dbReference>
<dbReference type="PANTHER" id="PTHR35908:SF1">
    <property type="entry name" value="CONSERVED PROTEIN"/>
    <property type="match status" value="1"/>
</dbReference>
<name>A0A5C5B9P7_9MICO</name>
<evidence type="ECO:0000313" key="8">
    <source>
        <dbReference type="Proteomes" id="UP000313849"/>
    </source>
</evidence>
<reference evidence="7 8" key="1">
    <citation type="submission" date="2019-06" db="EMBL/GenBank/DDBJ databases">
        <title>Draft genome sequence of Miniimonas arenae KCTC 19750T isolated from sea sand.</title>
        <authorList>
            <person name="Park S.-J."/>
        </authorList>
    </citation>
    <scope>NUCLEOTIDE SEQUENCE [LARGE SCALE GENOMIC DNA]</scope>
    <source>
        <strain evidence="7 8">KCTC 19750</strain>
    </source>
</reference>
<organism evidence="7 8">
    <name type="scientific">Miniimonas arenae</name>
    <dbReference type="NCBI Taxonomy" id="676201"/>
    <lineage>
        <taxon>Bacteria</taxon>
        <taxon>Bacillati</taxon>
        <taxon>Actinomycetota</taxon>
        <taxon>Actinomycetes</taxon>
        <taxon>Micrococcales</taxon>
        <taxon>Beutenbergiaceae</taxon>
        <taxon>Miniimonas</taxon>
    </lineage>
</organism>
<gene>
    <name evidence="7" type="ORF">FH969_10090</name>
</gene>
<dbReference type="GO" id="GO:0006729">
    <property type="term" value="P:tetrahydrobiopterin biosynthetic process"/>
    <property type="evidence" value="ECO:0007669"/>
    <property type="project" value="InterPro"/>
</dbReference>
<evidence type="ECO:0000256" key="5">
    <source>
        <dbReference type="ARBA" id="ARBA00023239"/>
    </source>
</evidence>
<dbReference type="SUPFAM" id="SSF55248">
    <property type="entry name" value="PCD-like"/>
    <property type="match status" value="1"/>
</dbReference>
<comment type="caution">
    <text evidence="7">The sequence shown here is derived from an EMBL/GenBank/DDBJ whole genome shotgun (WGS) entry which is preliminary data.</text>
</comment>
<evidence type="ECO:0000259" key="6">
    <source>
        <dbReference type="Pfam" id="PF18029"/>
    </source>
</evidence>
<keyword evidence="5" id="KW-0456">Lyase</keyword>
<dbReference type="Gene3D" id="3.30.1360.20">
    <property type="entry name" value="Transcriptional coactivator/pterin dehydratase"/>
    <property type="match status" value="1"/>
</dbReference>
<proteinExistence type="inferred from homology"/>
<dbReference type="Pfam" id="PF01329">
    <property type="entry name" value="Pterin_4a"/>
    <property type="match status" value="1"/>
</dbReference>
<dbReference type="InterPro" id="IPR041581">
    <property type="entry name" value="Glyoxalase_6"/>
</dbReference>
<dbReference type="Pfam" id="PF18029">
    <property type="entry name" value="Glyoxalase_6"/>
    <property type="match status" value="1"/>
</dbReference>
<keyword evidence="8" id="KW-1185">Reference proteome</keyword>
<dbReference type="InterPro" id="IPR036428">
    <property type="entry name" value="PCD_sf"/>
</dbReference>
<dbReference type="EMBL" id="VENP01000036">
    <property type="protein sequence ID" value="TNU73673.1"/>
    <property type="molecule type" value="Genomic_DNA"/>
</dbReference>
<dbReference type="CDD" id="cd00488">
    <property type="entry name" value="PCD_DCoH"/>
    <property type="match status" value="1"/>
</dbReference>
<dbReference type="OrthoDB" id="15077at2"/>
<comment type="similarity">
    <text evidence="2">Belongs to the pterin-4-alpha-carbinolamine dehydratase family.</text>
</comment>
<dbReference type="AlphaFoldDB" id="A0A5C5B9P7"/>
<accession>A0A5C5B9P7</accession>
<dbReference type="Gene3D" id="3.10.180.10">
    <property type="entry name" value="2,3-Dihydroxybiphenyl 1,2-Dioxygenase, domain 1"/>
    <property type="match status" value="1"/>
</dbReference>
<protein>
    <recommendedName>
        <fullName evidence="4">Putative pterin-4-alpha-carbinolamine dehydratase</fullName>
        <ecNumber evidence="3">4.2.1.96</ecNumber>
    </recommendedName>
</protein>
<evidence type="ECO:0000256" key="3">
    <source>
        <dbReference type="ARBA" id="ARBA00013252"/>
    </source>
</evidence>
<dbReference type="GO" id="GO:0008124">
    <property type="term" value="F:4-alpha-hydroxytetrahydrobiopterin dehydratase activity"/>
    <property type="evidence" value="ECO:0007669"/>
    <property type="project" value="UniProtKB-EC"/>
</dbReference>
<dbReference type="InterPro" id="IPR001533">
    <property type="entry name" value="Pterin_deHydtase"/>
</dbReference>
<evidence type="ECO:0000256" key="1">
    <source>
        <dbReference type="ARBA" id="ARBA00001554"/>
    </source>
</evidence>
<dbReference type="InterPro" id="IPR029068">
    <property type="entry name" value="Glyas_Bleomycin-R_OHBP_Dase"/>
</dbReference>
<evidence type="ECO:0000313" key="7">
    <source>
        <dbReference type="EMBL" id="TNU73673.1"/>
    </source>
</evidence>
<comment type="catalytic activity">
    <reaction evidence="1">
        <text>(4aS,6R)-4a-hydroxy-L-erythro-5,6,7,8-tetrahydrobiopterin = (6R)-L-erythro-6,7-dihydrobiopterin + H2O</text>
        <dbReference type="Rhea" id="RHEA:11920"/>
        <dbReference type="ChEBI" id="CHEBI:15377"/>
        <dbReference type="ChEBI" id="CHEBI:15642"/>
        <dbReference type="ChEBI" id="CHEBI:43120"/>
        <dbReference type="EC" id="4.2.1.96"/>
    </reaction>
</comment>
<dbReference type="EC" id="4.2.1.96" evidence="3"/>